<reference evidence="12 13" key="1">
    <citation type="journal article" date="2014" name="Nat. Commun.">
        <title>Molecular traces of alternative social organization in a termite genome.</title>
        <authorList>
            <person name="Terrapon N."/>
            <person name="Li C."/>
            <person name="Robertson H.M."/>
            <person name="Ji L."/>
            <person name="Meng X."/>
            <person name="Booth W."/>
            <person name="Chen Z."/>
            <person name="Childers C.P."/>
            <person name="Glastad K.M."/>
            <person name="Gokhale K."/>
            <person name="Gowin J."/>
            <person name="Gronenberg W."/>
            <person name="Hermansen R.A."/>
            <person name="Hu H."/>
            <person name="Hunt B.G."/>
            <person name="Huylmans A.K."/>
            <person name="Khalil S.M."/>
            <person name="Mitchell R.D."/>
            <person name="Munoz-Torres M.C."/>
            <person name="Mustard J.A."/>
            <person name="Pan H."/>
            <person name="Reese J.T."/>
            <person name="Scharf M.E."/>
            <person name="Sun F."/>
            <person name="Vogel H."/>
            <person name="Xiao J."/>
            <person name="Yang W."/>
            <person name="Yang Z."/>
            <person name="Yang Z."/>
            <person name="Zhou J."/>
            <person name="Zhu J."/>
            <person name="Brent C.S."/>
            <person name="Elsik C.G."/>
            <person name="Goodisman M.A."/>
            <person name="Liberles D.A."/>
            <person name="Roe R.M."/>
            <person name="Vargo E.L."/>
            <person name="Vilcinskas A."/>
            <person name="Wang J."/>
            <person name="Bornberg-Bauer E."/>
            <person name="Korb J."/>
            <person name="Zhang G."/>
            <person name="Liebig J."/>
        </authorList>
    </citation>
    <scope>NUCLEOTIDE SEQUENCE [LARGE SCALE GENOMIC DNA]</scope>
    <source>
        <tissue evidence="12">Whole organism</tissue>
    </source>
</reference>
<dbReference type="Pfam" id="PF10405">
    <property type="entry name" value="BHD_3"/>
    <property type="match status" value="1"/>
</dbReference>
<dbReference type="STRING" id="136037.A0A067RKD8"/>
<feature type="compositionally biased region" description="Basic and acidic residues" evidence="8">
    <location>
        <begin position="565"/>
        <end position="581"/>
    </location>
</feature>
<dbReference type="InterPro" id="IPR018327">
    <property type="entry name" value="BHD_2"/>
</dbReference>
<dbReference type="OMA" id="WVHIDAV"/>
<protein>
    <submittedName>
        <fullName evidence="12">DNA repair protein complementing XP-C cells-like protein</fullName>
    </submittedName>
</protein>
<feature type="compositionally biased region" description="Basic and acidic residues" evidence="8">
    <location>
        <begin position="417"/>
        <end position="442"/>
    </location>
</feature>
<dbReference type="FunFam" id="3.30.70.2460:FF:000001">
    <property type="entry name" value="DNA repair protein Rad4 family"/>
    <property type="match status" value="1"/>
</dbReference>
<keyword evidence="13" id="KW-1185">Reference proteome</keyword>
<evidence type="ECO:0000259" key="10">
    <source>
        <dbReference type="SMART" id="SM01031"/>
    </source>
</evidence>
<sequence>MMLRRSMKRCSRSPQSEVNNFENTAPNSLEKKKRKLETKVETNDGKLLENTKGSTTHSRKEKFESSDSSSDEFMRAPLLSDIDLSKFPVKKDTLDFTAVENNILAGVTRLSDSEDSDFDGDSKIKANYFPPGKQQENTRECIKTGRKKKSLNSTRSRNISGKRNTSTESLNVVNDRMKVLSAPDVNKMDVSQLLALGEISETIPKVHTAVIDRAHDSTSDSENNLSDWEDVEGLDVKPIEHVIPKEGIEVTLEMPDLHRKQRKKGYDLEAHLRRRLNRVKRELQVLIHKVHLLCWIAHGQYINSIVNSEVLMALSLSLVPSQHCYPSKHTNLRYLEQILAWFKKTVAVSDETENKPLLPLCEALQQSFQLRTASSTYNLVLMFICILRTLGIKARLIMSLQPIPLKPSSQELFSINKRREEKKSNPKEDAAVVKVENTDARDTNQATTSKKSMKDGKKDLKCKKSESTNKVKVEKPVDNKCKKNNETSSNSNFKSKTQDVKPAKRSRNNSDMSKGKTDELKRILRTRKETVNTYKDRSDSSDEDDTSSEERRVACRKKQSPKTKFSNDGHLRKGPTDDVHLIKHQKSSSKVKESRSNKEIKAVNVNTKKGNSSQTALSVKQDVNSDSDSDFVPESLSSHKSRDFKRTESADSNSESDFDLKQETQTKKSTNRKVPDRRVIASDSGTSRVGKGAKKKHCDIWTEVFLEEEEKWISVDVQSGKLHCVSQLHSRATQPVMYVLAFNNDLTLKDVTCRYCVQFSTVTRKLRVDEKWWKESLSPFLTAPTAHDREEDEELNRLMLDRPMPTTLKEFKNHPLYVLKNDLLKFEAIYPPNAPPLGFVRGKPIYARECVHVLHSREIWMKDAKIVQVGETPYKIVKARPKYDKMTGQFVKDLPLEVFGFWQVEDYIPPPAVDGKVPRNEYGNVELYKPCMLPKNAVHLQVPGLNRVARKLGIDCAPAVIGFDFHCGGSHPVFDGFVVCEEYRDTLLDAWKQEQDESERRQQEKLEKRVYGNWRRLIKGLLIRERLKKRYSFGDEAGPSESKKIISMKQNTKTIEKSSGRNGKQKTACKRRKIESEEEASDGDKDWD</sequence>
<dbReference type="Pfam" id="PF03835">
    <property type="entry name" value="Rad4"/>
    <property type="match status" value="1"/>
</dbReference>
<evidence type="ECO:0000256" key="8">
    <source>
        <dbReference type="SAM" id="MobiDB-lite"/>
    </source>
</evidence>
<evidence type="ECO:0000256" key="7">
    <source>
        <dbReference type="ARBA" id="ARBA00023242"/>
    </source>
</evidence>
<dbReference type="GO" id="GO:0006289">
    <property type="term" value="P:nucleotide-excision repair"/>
    <property type="evidence" value="ECO:0007669"/>
    <property type="project" value="InterPro"/>
</dbReference>
<dbReference type="InterPro" id="IPR038765">
    <property type="entry name" value="Papain-like_cys_pep_sf"/>
</dbReference>
<dbReference type="PANTHER" id="PTHR12135">
    <property type="entry name" value="DNA REPAIR PROTEIN XP-C / RAD4"/>
    <property type="match status" value="1"/>
</dbReference>
<dbReference type="Proteomes" id="UP000027135">
    <property type="component" value="Unassembled WGS sequence"/>
</dbReference>
<name>A0A067RKD8_ZOONE</name>
<dbReference type="SMART" id="SM01032">
    <property type="entry name" value="BHD_3"/>
    <property type="match status" value="1"/>
</dbReference>
<dbReference type="EMBL" id="KK852417">
    <property type="protein sequence ID" value="KDR24336.1"/>
    <property type="molecule type" value="Genomic_DNA"/>
</dbReference>
<feature type="compositionally biased region" description="Basic residues" evidence="8">
    <location>
        <begin position="1"/>
        <end position="11"/>
    </location>
</feature>
<dbReference type="GO" id="GO:0000111">
    <property type="term" value="C:nucleotide-excision repair factor 2 complex"/>
    <property type="evidence" value="ECO:0007669"/>
    <property type="project" value="TreeGrafter"/>
</dbReference>
<organism evidence="12 13">
    <name type="scientific">Zootermopsis nevadensis</name>
    <name type="common">Dampwood termite</name>
    <dbReference type="NCBI Taxonomy" id="136037"/>
    <lineage>
        <taxon>Eukaryota</taxon>
        <taxon>Metazoa</taxon>
        <taxon>Ecdysozoa</taxon>
        <taxon>Arthropoda</taxon>
        <taxon>Hexapoda</taxon>
        <taxon>Insecta</taxon>
        <taxon>Pterygota</taxon>
        <taxon>Neoptera</taxon>
        <taxon>Polyneoptera</taxon>
        <taxon>Dictyoptera</taxon>
        <taxon>Blattodea</taxon>
        <taxon>Blattoidea</taxon>
        <taxon>Termitoidae</taxon>
        <taxon>Termopsidae</taxon>
        <taxon>Zootermopsis</taxon>
    </lineage>
</organism>
<feature type="compositionally biased region" description="Basic and acidic residues" evidence="8">
    <location>
        <begin position="513"/>
        <end position="540"/>
    </location>
</feature>
<dbReference type="InterPro" id="IPR042488">
    <property type="entry name" value="Rad4_BHD3_sf"/>
</dbReference>
<feature type="domain" description="Rad4 beta-hairpin" evidence="11">
    <location>
        <begin position="917"/>
        <end position="991"/>
    </location>
</feature>
<dbReference type="GO" id="GO:0006298">
    <property type="term" value="P:mismatch repair"/>
    <property type="evidence" value="ECO:0007669"/>
    <property type="project" value="TreeGrafter"/>
</dbReference>
<feature type="region of interest" description="Disordered" evidence="8">
    <location>
        <begin position="1"/>
        <end position="72"/>
    </location>
</feature>
<dbReference type="InterPro" id="IPR018326">
    <property type="entry name" value="Rad4_beta-hairpin_dom1"/>
</dbReference>
<feature type="domain" description="Rad4 beta-hairpin" evidence="10">
    <location>
        <begin position="854"/>
        <end position="910"/>
    </location>
</feature>
<dbReference type="OrthoDB" id="300780at2759"/>
<keyword evidence="3" id="KW-0597">Phosphoprotein</keyword>
<dbReference type="Gene3D" id="3.90.260.10">
    <property type="entry name" value="Transglutaminase-like"/>
    <property type="match status" value="2"/>
</dbReference>
<dbReference type="InterPro" id="IPR018026">
    <property type="entry name" value="DNA_repair_Rad4-like"/>
</dbReference>
<dbReference type="Gene3D" id="2.20.20.110">
    <property type="entry name" value="Rad4, beta-hairpin domain BHD1"/>
    <property type="match status" value="1"/>
</dbReference>
<feature type="compositionally biased region" description="Polar residues" evidence="8">
    <location>
        <begin position="486"/>
        <end position="495"/>
    </location>
</feature>
<feature type="region of interest" description="Disordered" evidence="8">
    <location>
        <begin position="417"/>
        <end position="690"/>
    </location>
</feature>
<dbReference type="SMART" id="SM01030">
    <property type="entry name" value="BHD_1"/>
    <property type="match status" value="1"/>
</dbReference>
<dbReference type="GO" id="GO:0071942">
    <property type="term" value="C:XPC complex"/>
    <property type="evidence" value="ECO:0007669"/>
    <property type="project" value="TreeGrafter"/>
</dbReference>
<feature type="region of interest" description="Disordered" evidence="8">
    <location>
        <begin position="143"/>
        <end position="164"/>
    </location>
</feature>
<dbReference type="AlphaFoldDB" id="A0A067RKD8"/>
<keyword evidence="5" id="KW-0238">DNA-binding</keyword>
<evidence type="ECO:0000256" key="2">
    <source>
        <dbReference type="ARBA" id="ARBA00009525"/>
    </source>
</evidence>
<gene>
    <name evidence="12" type="ORF">L798_04824</name>
</gene>
<dbReference type="FunCoup" id="A0A067RKD8">
    <property type="interactions" value="1466"/>
</dbReference>
<feature type="compositionally biased region" description="Basic residues" evidence="8">
    <location>
        <begin position="1063"/>
        <end position="1073"/>
    </location>
</feature>
<dbReference type="InterPro" id="IPR036985">
    <property type="entry name" value="Transglutaminase-like_sf"/>
</dbReference>
<feature type="region of interest" description="Disordered" evidence="8">
    <location>
        <begin position="1035"/>
        <end position="1088"/>
    </location>
</feature>
<dbReference type="PANTHER" id="PTHR12135:SF0">
    <property type="entry name" value="DNA REPAIR PROTEIN COMPLEMENTING XP-C CELLS"/>
    <property type="match status" value="1"/>
</dbReference>
<dbReference type="GO" id="GO:0003684">
    <property type="term" value="F:damaged DNA binding"/>
    <property type="evidence" value="ECO:0007669"/>
    <property type="project" value="InterPro"/>
</dbReference>
<accession>A0A067RKD8</accession>
<keyword evidence="4" id="KW-0227">DNA damage</keyword>
<keyword evidence="6" id="KW-0234">DNA repair</keyword>
<feature type="domain" description="Rad4 beta-hairpin" evidence="9">
    <location>
        <begin position="800"/>
        <end position="852"/>
    </location>
</feature>
<dbReference type="InterPro" id="IPR004583">
    <property type="entry name" value="DNA_repair_Rad4"/>
</dbReference>
<evidence type="ECO:0000313" key="13">
    <source>
        <dbReference type="Proteomes" id="UP000027135"/>
    </source>
</evidence>
<evidence type="ECO:0000313" key="12">
    <source>
        <dbReference type="EMBL" id="KDR24336.1"/>
    </source>
</evidence>
<dbReference type="eggNOG" id="KOG2179">
    <property type="taxonomic scope" value="Eukaryota"/>
</dbReference>
<feature type="compositionally biased region" description="Basic and acidic residues" evidence="8">
    <location>
        <begin position="452"/>
        <end position="485"/>
    </location>
</feature>
<feature type="compositionally biased region" description="Basic and acidic residues" evidence="8">
    <location>
        <begin position="590"/>
        <end position="601"/>
    </location>
</feature>
<feature type="compositionally biased region" description="Polar residues" evidence="8">
    <location>
        <begin position="151"/>
        <end position="164"/>
    </location>
</feature>
<dbReference type="Gene3D" id="3.30.70.2460">
    <property type="entry name" value="Rad4, beta-hairpin domain BHD3"/>
    <property type="match status" value="1"/>
</dbReference>
<comment type="similarity">
    <text evidence="2">Belongs to the XPC family.</text>
</comment>
<dbReference type="InterPro" id="IPR018325">
    <property type="entry name" value="Rad4/PNGase_transGLS-fold"/>
</dbReference>
<evidence type="ECO:0000256" key="3">
    <source>
        <dbReference type="ARBA" id="ARBA00022553"/>
    </source>
</evidence>
<evidence type="ECO:0000256" key="4">
    <source>
        <dbReference type="ARBA" id="ARBA00022763"/>
    </source>
</evidence>
<feature type="compositionally biased region" description="Polar residues" evidence="8">
    <location>
        <begin position="604"/>
        <end position="624"/>
    </location>
</feature>
<evidence type="ECO:0000259" key="11">
    <source>
        <dbReference type="SMART" id="SM01032"/>
    </source>
</evidence>
<feature type="compositionally biased region" description="Basic and acidic residues" evidence="8">
    <location>
        <begin position="640"/>
        <end position="649"/>
    </location>
</feature>
<dbReference type="GO" id="GO:0003697">
    <property type="term" value="F:single-stranded DNA binding"/>
    <property type="evidence" value="ECO:0007669"/>
    <property type="project" value="TreeGrafter"/>
</dbReference>
<evidence type="ECO:0000259" key="9">
    <source>
        <dbReference type="SMART" id="SM01030"/>
    </source>
</evidence>
<dbReference type="Pfam" id="PF10403">
    <property type="entry name" value="BHD_1"/>
    <property type="match status" value="1"/>
</dbReference>
<comment type="subcellular location">
    <subcellularLocation>
        <location evidence="1">Nucleus</location>
    </subcellularLocation>
</comment>
<dbReference type="InParanoid" id="A0A067RKD8"/>
<dbReference type="NCBIfam" id="TIGR00605">
    <property type="entry name" value="rad4"/>
    <property type="match status" value="1"/>
</dbReference>
<evidence type="ECO:0000256" key="1">
    <source>
        <dbReference type="ARBA" id="ARBA00004123"/>
    </source>
</evidence>
<dbReference type="InterPro" id="IPR018328">
    <property type="entry name" value="Rad4_beta-hairpin_dom3"/>
</dbReference>
<dbReference type="FunFam" id="2.20.20.110:FF:000001">
    <property type="entry name" value="DNA repair protein complementing XP-C cells"/>
    <property type="match status" value="1"/>
</dbReference>
<evidence type="ECO:0000256" key="5">
    <source>
        <dbReference type="ARBA" id="ARBA00023125"/>
    </source>
</evidence>
<keyword evidence="7" id="KW-0539">Nucleus</keyword>
<feature type="compositionally biased region" description="Basic and acidic residues" evidence="8">
    <location>
        <begin position="37"/>
        <end position="49"/>
    </location>
</feature>
<evidence type="ECO:0000256" key="6">
    <source>
        <dbReference type="ARBA" id="ARBA00023204"/>
    </source>
</evidence>
<proteinExistence type="inferred from homology"/>
<dbReference type="SMART" id="SM01031">
    <property type="entry name" value="BHD_2"/>
    <property type="match status" value="1"/>
</dbReference>
<dbReference type="GO" id="GO:0005737">
    <property type="term" value="C:cytoplasm"/>
    <property type="evidence" value="ECO:0007669"/>
    <property type="project" value="TreeGrafter"/>
</dbReference>
<feature type="compositionally biased region" description="Polar residues" evidence="8">
    <location>
        <begin position="12"/>
        <end position="27"/>
    </location>
</feature>
<dbReference type="SUPFAM" id="SSF54001">
    <property type="entry name" value="Cysteine proteinases"/>
    <property type="match status" value="1"/>
</dbReference>